<organism evidence="1">
    <name type="scientific">marine sediment metagenome</name>
    <dbReference type="NCBI Taxonomy" id="412755"/>
    <lineage>
        <taxon>unclassified sequences</taxon>
        <taxon>metagenomes</taxon>
        <taxon>ecological metagenomes</taxon>
    </lineage>
</organism>
<proteinExistence type="predicted"/>
<reference evidence="1" key="1">
    <citation type="journal article" date="2014" name="Front. Microbiol.">
        <title>High frequency of phylogenetically diverse reductive dehalogenase-homologous genes in deep subseafloor sedimentary metagenomes.</title>
        <authorList>
            <person name="Kawai M."/>
            <person name="Futagami T."/>
            <person name="Toyoda A."/>
            <person name="Takaki Y."/>
            <person name="Nishi S."/>
            <person name="Hori S."/>
            <person name="Arai W."/>
            <person name="Tsubouchi T."/>
            <person name="Morono Y."/>
            <person name="Uchiyama I."/>
            <person name="Ito T."/>
            <person name="Fujiyama A."/>
            <person name="Inagaki F."/>
            <person name="Takami H."/>
        </authorList>
    </citation>
    <scope>NUCLEOTIDE SEQUENCE</scope>
    <source>
        <strain evidence="1">Expedition CK06-06</strain>
    </source>
</reference>
<evidence type="ECO:0000313" key="1">
    <source>
        <dbReference type="EMBL" id="GAG76992.1"/>
    </source>
</evidence>
<sequence>MYKKELHIIRFKMAKSRIKISQKEVEELSEKHNELRFFTVNGVLLELTGNETTEDGHLMHHVKNVITIDTFFKENNMIEGFENKEDDILNTLF</sequence>
<accession>X1B6U7</accession>
<comment type="caution">
    <text evidence="1">The sequence shown here is derived from an EMBL/GenBank/DDBJ whole genome shotgun (WGS) entry which is preliminary data.</text>
</comment>
<dbReference type="EMBL" id="BART01012104">
    <property type="protein sequence ID" value="GAG76992.1"/>
    <property type="molecule type" value="Genomic_DNA"/>
</dbReference>
<protein>
    <submittedName>
        <fullName evidence="1">Uncharacterized protein</fullName>
    </submittedName>
</protein>
<name>X1B6U7_9ZZZZ</name>
<gene>
    <name evidence="1" type="ORF">S01H4_25440</name>
</gene>
<dbReference type="AlphaFoldDB" id="X1B6U7"/>